<dbReference type="PANTHER" id="PTHR44051">
    <property type="entry name" value="GLUTATHIONE S-TRANSFERASE-RELATED"/>
    <property type="match status" value="1"/>
</dbReference>
<accession>A0A4R6WQL0</accession>
<dbReference type="SFLD" id="SFLDG00358">
    <property type="entry name" value="Main_(cytGST)"/>
    <property type="match status" value="1"/>
</dbReference>
<dbReference type="PROSITE" id="PS50404">
    <property type="entry name" value="GST_NTER"/>
    <property type="match status" value="1"/>
</dbReference>
<dbReference type="CDD" id="cd03048">
    <property type="entry name" value="GST_N_Ure2p_like"/>
    <property type="match status" value="1"/>
</dbReference>
<name>A0A4R6WQL0_9PROT</name>
<dbReference type="InterPro" id="IPR036249">
    <property type="entry name" value="Thioredoxin-like_sf"/>
</dbReference>
<dbReference type="RefSeq" id="WP_133612643.1">
    <property type="nucleotide sequence ID" value="NZ_SNYW01000006.1"/>
</dbReference>
<organism evidence="3 4">
    <name type="scientific">Dongia mobilis</name>
    <dbReference type="NCBI Taxonomy" id="578943"/>
    <lineage>
        <taxon>Bacteria</taxon>
        <taxon>Pseudomonadati</taxon>
        <taxon>Pseudomonadota</taxon>
        <taxon>Alphaproteobacteria</taxon>
        <taxon>Rhodospirillales</taxon>
        <taxon>Dongiaceae</taxon>
        <taxon>Dongia</taxon>
    </lineage>
</organism>
<dbReference type="InterPro" id="IPR036282">
    <property type="entry name" value="Glutathione-S-Trfase_C_sf"/>
</dbReference>
<sequence length="208" mass="23639">MIDLYSWTTPNGHKIHIMLEETGLPYRPHKVDIGSGAQFKPDFVAINPNSKIPAIVDRDGPDGRPITVFESGAILIYLAEKSGMFMPAVPRRRYDVLQWLMFQMASIGPMFGQAWHFRSAAPERVPYAIDRYTNEVTRLLKVMDLRLRDSAYLGDAEYSIADIAAWPWVRNSEKIGQDMRSFPHVQRWIHDIAARPGVMRGLAALDKA</sequence>
<dbReference type="Pfam" id="PF13409">
    <property type="entry name" value="GST_N_2"/>
    <property type="match status" value="1"/>
</dbReference>
<dbReference type="SFLD" id="SFLDS00019">
    <property type="entry name" value="Glutathione_Transferase_(cytos"/>
    <property type="match status" value="1"/>
</dbReference>
<proteinExistence type="predicted"/>
<dbReference type="OrthoDB" id="9803562at2"/>
<dbReference type="SUPFAM" id="SSF52833">
    <property type="entry name" value="Thioredoxin-like"/>
    <property type="match status" value="1"/>
</dbReference>
<dbReference type="InterPro" id="IPR004046">
    <property type="entry name" value="GST_C"/>
</dbReference>
<evidence type="ECO:0000313" key="4">
    <source>
        <dbReference type="Proteomes" id="UP000295783"/>
    </source>
</evidence>
<keyword evidence="4" id="KW-1185">Reference proteome</keyword>
<dbReference type="EMBL" id="SNYW01000006">
    <property type="protein sequence ID" value="TDQ83835.1"/>
    <property type="molecule type" value="Genomic_DNA"/>
</dbReference>
<evidence type="ECO:0000259" key="1">
    <source>
        <dbReference type="PROSITE" id="PS50404"/>
    </source>
</evidence>
<feature type="domain" description="GST N-terminal" evidence="1">
    <location>
        <begin position="1"/>
        <end position="86"/>
    </location>
</feature>
<protein>
    <submittedName>
        <fullName evidence="3">GST-like protein</fullName>
    </submittedName>
</protein>
<dbReference type="InterPro" id="IPR010987">
    <property type="entry name" value="Glutathione-S-Trfase_C-like"/>
</dbReference>
<gene>
    <name evidence="3" type="ORF">A8950_0378</name>
</gene>
<dbReference type="SUPFAM" id="SSF47616">
    <property type="entry name" value="GST C-terminal domain-like"/>
    <property type="match status" value="1"/>
</dbReference>
<dbReference type="PROSITE" id="PS50405">
    <property type="entry name" value="GST_CTER"/>
    <property type="match status" value="1"/>
</dbReference>
<dbReference type="InterPro" id="IPR004045">
    <property type="entry name" value="Glutathione_S-Trfase_N"/>
</dbReference>
<evidence type="ECO:0000313" key="3">
    <source>
        <dbReference type="EMBL" id="TDQ83835.1"/>
    </source>
</evidence>
<dbReference type="InterPro" id="IPR040079">
    <property type="entry name" value="Glutathione_S-Trfase"/>
</dbReference>
<comment type="caution">
    <text evidence="3">The sequence shown here is derived from an EMBL/GenBank/DDBJ whole genome shotgun (WGS) entry which is preliminary data.</text>
</comment>
<dbReference type="Gene3D" id="1.20.1050.10">
    <property type="match status" value="1"/>
</dbReference>
<dbReference type="Proteomes" id="UP000295783">
    <property type="component" value="Unassembled WGS sequence"/>
</dbReference>
<dbReference type="SFLD" id="SFLDG01151">
    <property type="entry name" value="Main.2:_Nu-like"/>
    <property type="match status" value="1"/>
</dbReference>
<dbReference type="AlphaFoldDB" id="A0A4R6WQL0"/>
<feature type="domain" description="GST C-terminal" evidence="2">
    <location>
        <begin position="89"/>
        <end position="208"/>
    </location>
</feature>
<dbReference type="Pfam" id="PF00043">
    <property type="entry name" value="GST_C"/>
    <property type="match status" value="1"/>
</dbReference>
<evidence type="ECO:0000259" key="2">
    <source>
        <dbReference type="PROSITE" id="PS50405"/>
    </source>
</evidence>
<reference evidence="3 4" key="1">
    <citation type="submission" date="2019-03" db="EMBL/GenBank/DDBJ databases">
        <title>Genomic Encyclopedia of Type Strains, Phase III (KMG-III): the genomes of soil and plant-associated and newly described type strains.</title>
        <authorList>
            <person name="Whitman W."/>
        </authorList>
    </citation>
    <scope>NUCLEOTIDE SEQUENCE [LARGE SCALE GENOMIC DNA]</scope>
    <source>
        <strain evidence="3 4">CGMCC 1.7660</strain>
    </source>
</reference>
<dbReference type="Gene3D" id="3.40.30.10">
    <property type="entry name" value="Glutaredoxin"/>
    <property type="match status" value="1"/>
</dbReference>
<dbReference type="PANTHER" id="PTHR44051:SF22">
    <property type="entry name" value="DISULFIDE-BOND OXIDOREDUCTASE YGHU"/>
    <property type="match status" value="1"/>
</dbReference>